<evidence type="ECO:0000313" key="3">
    <source>
        <dbReference type="Proteomes" id="UP000002051"/>
    </source>
</evidence>
<protein>
    <submittedName>
        <fullName evidence="1 2">Uncharacterized protein</fullName>
    </submittedName>
</protein>
<keyword evidence="3" id="KW-1185">Reference proteome</keyword>
<dbReference type="EnsemblPlants" id="KEH34212">
    <property type="protein sequence ID" value="KEH34212"/>
    <property type="gene ID" value="MTR_3g463090"/>
</dbReference>
<gene>
    <name evidence="1" type="ordered locus">MTR_3g463090</name>
</gene>
<reference evidence="1 3" key="1">
    <citation type="journal article" date="2011" name="Nature">
        <title>The Medicago genome provides insight into the evolution of rhizobial symbioses.</title>
        <authorList>
            <person name="Young N.D."/>
            <person name="Debelle F."/>
            <person name="Oldroyd G.E."/>
            <person name="Geurts R."/>
            <person name="Cannon S.B."/>
            <person name="Udvardi M.K."/>
            <person name="Benedito V.A."/>
            <person name="Mayer K.F."/>
            <person name="Gouzy J."/>
            <person name="Schoof H."/>
            <person name="Van de Peer Y."/>
            <person name="Proost S."/>
            <person name="Cook D.R."/>
            <person name="Meyers B.C."/>
            <person name="Spannagl M."/>
            <person name="Cheung F."/>
            <person name="De Mita S."/>
            <person name="Krishnakumar V."/>
            <person name="Gundlach H."/>
            <person name="Zhou S."/>
            <person name="Mudge J."/>
            <person name="Bharti A.K."/>
            <person name="Murray J.D."/>
            <person name="Naoumkina M.A."/>
            <person name="Rosen B."/>
            <person name="Silverstein K.A."/>
            <person name="Tang H."/>
            <person name="Rombauts S."/>
            <person name="Zhao P.X."/>
            <person name="Zhou P."/>
            <person name="Barbe V."/>
            <person name="Bardou P."/>
            <person name="Bechner M."/>
            <person name="Bellec A."/>
            <person name="Berger A."/>
            <person name="Berges H."/>
            <person name="Bidwell S."/>
            <person name="Bisseling T."/>
            <person name="Choisne N."/>
            <person name="Couloux A."/>
            <person name="Denny R."/>
            <person name="Deshpande S."/>
            <person name="Dai X."/>
            <person name="Doyle J.J."/>
            <person name="Dudez A.M."/>
            <person name="Farmer A.D."/>
            <person name="Fouteau S."/>
            <person name="Franken C."/>
            <person name="Gibelin C."/>
            <person name="Gish J."/>
            <person name="Goldstein S."/>
            <person name="Gonzalez A.J."/>
            <person name="Green P.J."/>
            <person name="Hallab A."/>
            <person name="Hartog M."/>
            <person name="Hua A."/>
            <person name="Humphray S.J."/>
            <person name="Jeong D.H."/>
            <person name="Jing Y."/>
            <person name="Jocker A."/>
            <person name="Kenton S.M."/>
            <person name="Kim D.J."/>
            <person name="Klee K."/>
            <person name="Lai H."/>
            <person name="Lang C."/>
            <person name="Lin S."/>
            <person name="Macmil S.L."/>
            <person name="Magdelenat G."/>
            <person name="Matthews L."/>
            <person name="McCorrison J."/>
            <person name="Monaghan E.L."/>
            <person name="Mun J.H."/>
            <person name="Najar F.Z."/>
            <person name="Nicholson C."/>
            <person name="Noirot C."/>
            <person name="O'Bleness M."/>
            <person name="Paule C.R."/>
            <person name="Poulain J."/>
            <person name="Prion F."/>
            <person name="Qin B."/>
            <person name="Qu C."/>
            <person name="Retzel E.F."/>
            <person name="Riddle C."/>
            <person name="Sallet E."/>
            <person name="Samain S."/>
            <person name="Samson N."/>
            <person name="Sanders I."/>
            <person name="Saurat O."/>
            <person name="Scarpelli C."/>
            <person name="Schiex T."/>
            <person name="Segurens B."/>
            <person name="Severin A.J."/>
            <person name="Sherrier D.J."/>
            <person name="Shi R."/>
            <person name="Sims S."/>
            <person name="Singer S.R."/>
            <person name="Sinharoy S."/>
            <person name="Sterck L."/>
            <person name="Viollet A."/>
            <person name="Wang B.B."/>
            <person name="Wang K."/>
            <person name="Wang M."/>
            <person name="Wang X."/>
            <person name="Warfsmann J."/>
            <person name="Weissenbach J."/>
            <person name="White D.D."/>
            <person name="White J.D."/>
            <person name="Wiley G.B."/>
            <person name="Wincker P."/>
            <person name="Xing Y."/>
            <person name="Yang L."/>
            <person name="Yao Z."/>
            <person name="Ying F."/>
            <person name="Zhai J."/>
            <person name="Zhou L."/>
            <person name="Zuber A."/>
            <person name="Denarie J."/>
            <person name="Dixon R.A."/>
            <person name="May G.D."/>
            <person name="Schwartz D.C."/>
            <person name="Rogers J."/>
            <person name="Quetier F."/>
            <person name="Town C.D."/>
            <person name="Roe B.A."/>
        </authorList>
    </citation>
    <scope>NUCLEOTIDE SEQUENCE [LARGE SCALE GENOMIC DNA]</scope>
    <source>
        <strain evidence="1">A17</strain>
        <strain evidence="2 3">cv. Jemalong A17</strain>
    </source>
</reference>
<dbReference type="Proteomes" id="UP000002051">
    <property type="component" value="Chromosome 3"/>
</dbReference>
<proteinExistence type="predicted"/>
<dbReference type="EMBL" id="CM001219">
    <property type="protein sequence ID" value="KEH34212.1"/>
    <property type="molecule type" value="Genomic_DNA"/>
</dbReference>
<reference evidence="2" key="3">
    <citation type="submission" date="2015-04" db="UniProtKB">
        <authorList>
            <consortium name="EnsemblPlants"/>
        </authorList>
    </citation>
    <scope>IDENTIFICATION</scope>
    <source>
        <strain evidence="2">cv. Jemalong A17</strain>
    </source>
</reference>
<reference evidence="1 3" key="2">
    <citation type="journal article" date="2014" name="BMC Genomics">
        <title>An improved genome release (version Mt4.0) for the model legume Medicago truncatula.</title>
        <authorList>
            <person name="Tang H."/>
            <person name="Krishnakumar V."/>
            <person name="Bidwell S."/>
            <person name="Rosen B."/>
            <person name="Chan A."/>
            <person name="Zhou S."/>
            <person name="Gentzbittel L."/>
            <person name="Childs K.L."/>
            <person name="Yandell M."/>
            <person name="Gundlach H."/>
            <person name="Mayer K.F."/>
            <person name="Schwartz D.C."/>
            <person name="Town C.D."/>
        </authorList>
    </citation>
    <scope>GENOME REANNOTATION</scope>
    <source>
        <strain evidence="1">A17</strain>
        <strain evidence="2 3">cv. Jemalong A17</strain>
    </source>
</reference>
<accession>G7ZYH2</accession>
<dbReference type="HOGENOM" id="CLU_3035368_0_0_1"/>
<dbReference type="OMA" id="HWDAVKK"/>
<dbReference type="AlphaFoldDB" id="G7ZYH2"/>
<organism evidence="1 3">
    <name type="scientific">Medicago truncatula</name>
    <name type="common">Barrel medic</name>
    <name type="synonym">Medicago tribuloides</name>
    <dbReference type="NCBI Taxonomy" id="3880"/>
    <lineage>
        <taxon>Eukaryota</taxon>
        <taxon>Viridiplantae</taxon>
        <taxon>Streptophyta</taxon>
        <taxon>Embryophyta</taxon>
        <taxon>Tracheophyta</taxon>
        <taxon>Spermatophyta</taxon>
        <taxon>Magnoliopsida</taxon>
        <taxon>eudicotyledons</taxon>
        <taxon>Gunneridae</taxon>
        <taxon>Pentapetalae</taxon>
        <taxon>rosids</taxon>
        <taxon>fabids</taxon>
        <taxon>Fabales</taxon>
        <taxon>Fabaceae</taxon>
        <taxon>Papilionoideae</taxon>
        <taxon>50 kb inversion clade</taxon>
        <taxon>NPAAA clade</taxon>
        <taxon>Hologalegina</taxon>
        <taxon>IRL clade</taxon>
        <taxon>Trifolieae</taxon>
        <taxon>Medicago</taxon>
    </lineage>
</organism>
<dbReference type="PaxDb" id="3880-AES84260"/>
<evidence type="ECO:0000313" key="2">
    <source>
        <dbReference type="EnsemblPlants" id="KEH34212"/>
    </source>
</evidence>
<name>G7ZYH2_MEDTR</name>
<evidence type="ECO:0000313" key="1">
    <source>
        <dbReference type="EMBL" id="KEH34212.1"/>
    </source>
</evidence>
<sequence length="55" mass="5996">MEMIVSGVSYTFSLRCSNGTTSHGIKFDIGQGDPLVIRYNDSNYVGDMDDAKSTT</sequence>